<dbReference type="AlphaFoldDB" id="A4CF11"/>
<dbReference type="Pfam" id="PF13443">
    <property type="entry name" value="HTH_26"/>
    <property type="match status" value="1"/>
</dbReference>
<evidence type="ECO:0000313" key="2">
    <source>
        <dbReference type="EMBL" id="EAR26686.1"/>
    </source>
</evidence>
<dbReference type="EMBL" id="AAOH01000010">
    <property type="protein sequence ID" value="EAR26686.1"/>
    <property type="molecule type" value="Genomic_DNA"/>
</dbReference>
<accession>A4CF11</accession>
<dbReference type="HOGENOM" id="CLU_090969_1_0_6"/>
<dbReference type="SUPFAM" id="SSF47413">
    <property type="entry name" value="lambda repressor-like DNA-binding domains"/>
    <property type="match status" value="1"/>
</dbReference>
<name>A4CF11_9GAMM</name>
<proteinExistence type="predicted"/>
<dbReference type="GO" id="GO:0003677">
    <property type="term" value="F:DNA binding"/>
    <property type="evidence" value="ECO:0007669"/>
    <property type="project" value="InterPro"/>
</dbReference>
<dbReference type="eggNOG" id="COG3655">
    <property type="taxonomic scope" value="Bacteria"/>
</dbReference>
<comment type="caution">
    <text evidence="2">The sequence shown here is derived from an EMBL/GenBank/DDBJ whole genome shotgun (WGS) entry which is preliminary data.</text>
</comment>
<keyword evidence="3" id="KW-1185">Reference proteome</keyword>
<evidence type="ECO:0000313" key="3">
    <source>
        <dbReference type="Proteomes" id="UP000006201"/>
    </source>
</evidence>
<dbReference type="InterPro" id="IPR001387">
    <property type="entry name" value="Cro/C1-type_HTH"/>
</dbReference>
<organism evidence="2 3">
    <name type="scientific">Pseudoalteromonas tunicata D2</name>
    <dbReference type="NCBI Taxonomy" id="87626"/>
    <lineage>
        <taxon>Bacteria</taxon>
        <taxon>Pseudomonadati</taxon>
        <taxon>Pseudomonadota</taxon>
        <taxon>Gammaproteobacteria</taxon>
        <taxon>Alteromonadales</taxon>
        <taxon>Pseudoalteromonadaceae</taxon>
        <taxon>Pseudoalteromonas</taxon>
    </lineage>
</organism>
<dbReference type="Proteomes" id="UP000006201">
    <property type="component" value="Unassembled WGS sequence"/>
</dbReference>
<feature type="domain" description="HTH cro/C1-type" evidence="1">
    <location>
        <begin position="11"/>
        <end position="64"/>
    </location>
</feature>
<dbReference type="InterPro" id="IPR010982">
    <property type="entry name" value="Lambda_DNA-bd_dom_sf"/>
</dbReference>
<dbReference type="STRING" id="87626.PTD2_17142"/>
<dbReference type="SMART" id="SM00530">
    <property type="entry name" value="HTH_XRE"/>
    <property type="match status" value="1"/>
</dbReference>
<reference evidence="2 3" key="1">
    <citation type="submission" date="2006-02" db="EMBL/GenBank/DDBJ databases">
        <authorList>
            <person name="Moran M.A."/>
            <person name="Kjelleberg S."/>
            <person name="Egan S."/>
            <person name="Saunders N."/>
            <person name="Thomas T."/>
            <person name="Ferriera S."/>
            <person name="Johnson J."/>
            <person name="Kravitz S."/>
            <person name="Halpern A."/>
            <person name="Remington K."/>
            <person name="Beeson K."/>
            <person name="Tran B."/>
            <person name="Rogers Y.-H."/>
            <person name="Friedman R."/>
            <person name="Venter J.C."/>
        </authorList>
    </citation>
    <scope>NUCLEOTIDE SEQUENCE [LARGE SCALE GENOMIC DNA]</scope>
    <source>
        <strain evidence="2 3">D2</strain>
    </source>
</reference>
<dbReference type="PROSITE" id="PS50943">
    <property type="entry name" value="HTH_CROC1"/>
    <property type="match status" value="1"/>
</dbReference>
<dbReference type="Gene3D" id="1.10.260.40">
    <property type="entry name" value="lambda repressor-like DNA-binding domains"/>
    <property type="match status" value="1"/>
</dbReference>
<sequence>MSQIKQINQTLKLLLRQHQLTYKDIAQALKMSEANVKRIFANQSFTLDRLEEICQLININLSDLFLLSEKQSEQLSQLTLEQEQELMDDPELFLVAVCVRDGWQFAEIIQHYQISEHQCIRLLARLDKLKMIDLLPNNHYKLLIAQDFRWIPNGPLAKFMEREVMGSFMADKFNQPGSFRFYLRGSYSTSSLAIIERKLNQLTKEVALLNQEDTQLPLEQRQHTGLLLAMRPWQISLFEQYKRTNTI</sequence>
<dbReference type="OrthoDB" id="5298444at2"/>
<dbReference type="RefSeq" id="WP_009840670.1">
    <property type="nucleotide sequence ID" value="NZ_CH959302.1"/>
</dbReference>
<gene>
    <name evidence="2" type="ORF">PTD2_17142</name>
</gene>
<protein>
    <submittedName>
        <fullName evidence="2">Protein containing HTH domain</fullName>
    </submittedName>
</protein>
<evidence type="ECO:0000259" key="1">
    <source>
        <dbReference type="PROSITE" id="PS50943"/>
    </source>
</evidence>